<dbReference type="GO" id="GO:0003968">
    <property type="term" value="F:RNA-directed RNA polymerase activity"/>
    <property type="evidence" value="ECO:0007669"/>
    <property type="project" value="UniProtKB-KW"/>
</dbReference>
<dbReference type="PANTHER" id="PTHR23079">
    <property type="entry name" value="RNA-DEPENDENT RNA POLYMERASE"/>
    <property type="match status" value="1"/>
</dbReference>
<evidence type="ECO:0000256" key="2">
    <source>
        <dbReference type="ARBA" id="ARBA00022484"/>
    </source>
</evidence>
<keyword evidence="13" id="KW-1185">Reference proteome</keyword>
<dbReference type="GO" id="GO:0031380">
    <property type="term" value="C:nuclear RNA-directed RNA polymerase complex"/>
    <property type="evidence" value="ECO:0007669"/>
    <property type="project" value="TreeGrafter"/>
</dbReference>
<keyword evidence="2 8" id="KW-0696">RNA-directed RNA polymerase</keyword>
<dbReference type="EC" id="2.7.7.48" evidence="8"/>
<reference evidence="12 13" key="1">
    <citation type="journal article" date="2011" name="PLoS Genet.">
        <title>Genome sequencing and comparative transcriptomics of the model entomopathogenic fungi Metarhizium anisopliae and M. acridum.</title>
        <authorList>
            <person name="Gao Q."/>
            <person name="Jin K."/>
            <person name="Ying S.H."/>
            <person name="Zhang Y."/>
            <person name="Xiao G."/>
            <person name="Shang Y."/>
            <person name="Duan Z."/>
            <person name="Hu X."/>
            <person name="Xie X.Q."/>
            <person name="Zhou G."/>
            <person name="Peng G."/>
            <person name="Luo Z."/>
            <person name="Huang W."/>
            <person name="Wang B."/>
            <person name="Fang W."/>
            <person name="Wang S."/>
            <person name="Zhong Y."/>
            <person name="Ma L.J."/>
            <person name="St Leger R.J."/>
            <person name="Zhao G.P."/>
            <person name="Pei Y."/>
            <person name="Feng M.G."/>
            <person name="Xia Y."/>
            <person name="Wang C."/>
        </authorList>
    </citation>
    <scope>NUCLEOTIDE SEQUENCE [LARGE SCALE GENOMIC DNA]</scope>
    <source>
        <strain evidence="12 13">CQMa 102</strain>
    </source>
</reference>
<dbReference type="PANTHER" id="PTHR23079:SF55">
    <property type="entry name" value="RNA-DIRECTED RNA POLYMERASE"/>
    <property type="match status" value="1"/>
</dbReference>
<protein>
    <recommendedName>
        <fullName evidence="8">RNA-dependent RNA polymerase</fullName>
        <ecNumber evidence="8">2.7.7.48</ecNumber>
    </recommendedName>
</protein>
<organism evidence="13">
    <name type="scientific">Metarhizium acridum (strain CQMa 102)</name>
    <dbReference type="NCBI Taxonomy" id="655827"/>
    <lineage>
        <taxon>Eukaryota</taxon>
        <taxon>Fungi</taxon>
        <taxon>Dikarya</taxon>
        <taxon>Ascomycota</taxon>
        <taxon>Pezizomycotina</taxon>
        <taxon>Sordariomycetes</taxon>
        <taxon>Hypocreomycetidae</taxon>
        <taxon>Hypocreales</taxon>
        <taxon>Clavicipitaceae</taxon>
        <taxon>Metarhizium</taxon>
    </lineage>
</organism>
<dbReference type="GO" id="GO:0003723">
    <property type="term" value="F:RNA binding"/>
    <property type="evidence" value="ECO:0007669"/>
    <property type="project" value="UniProtKB-KW"/>
</dbReference>
<feature type="region of interest" description="Disordered" evidence="9">
    <location>
        <begin position="1111"/>
        <end position="1136"/>
    </location>
</feature>
<dbReference type="CDD" id="cd00590">
    <property type="entry name" value="RRM_SF"/>
    <property type="match status" value="1"/>
</dbReference>
<comment type="similarity">
    <text evidence="1 8">Belongs to the RdRP family.</text>
</comment>
<feature type="domain" description="RDRP C-terminal head" evidence="11">
    <location>
        <begin position="1015"/>
        <end position="1156"/>
    </location>
</feature>
<evidence type="ECO:0000256" key="6">
    <source>
        <dbReference type="ARBA" id="ARBA00023158"/>
    </source>
</evidence>
<feature type="region of interest" description="Disordered" evidence="9">
    <location>
        <begin position="1"/>
        <end position="41"/>
    </location>
</feature>
<dbReference type="eggNOG" id="KOG0988">
    <property type="taxonomic scope" value="Eukaryota"/>
</dbReference>
<keyword evidence="6" id="KW-0943">RNA-mediated gene silencing</keyword>
<keyword evidence="5 8" id="KW-0694">RNA-binding</keyword>
<feature type="domain" description="RDRP core" evidence="10">
    <location>
        <begin position="421"/>
        <end position="989"/>
    </location>
</feature>
<evidence type="ECO:0000313" key="12">
    <source>
        <dbReference type="EMBL" id="EFY93089.1"/>
    </source>
</evidence>
<dbReference type="InterPro" id="IPR035979">
    <property type="entry name" value="RBD_domain_sf"/>
</dbReference>
<sequence>MPPQQIKPEARQQNPLSHGRGSGSRIEGLRTASIPSSNSQNEWRTRPFLTIRVNNLPVDISAEYIWRWFASEGNILWIDLFDPKSGNGTMSAKIRFEPPPRLNIWDRGPVRVEHPDTRRYPTGLKLMVSLDERPPVSTLKSTRYPDRITLKLNSLAFGTGIPLELNVRSNIMSISFSTVSHVDNRGSSSSKECQVRLKISNIKTILESTADNENELRHWVISLPYPQEYFEKVDNIMDTFQGNPQTWNLSDTWQRATDISPVSNDAHPISIHNEAQFDDYIDIGRWTTFRLSFDPKGCVFDTKTEAPSLWDYLEHPLAVPASQPSALLSMPQKIHLPFEVRYQLEVCISRGVLNEYTIGIDFLQELNNLRTMDATHRLEYLVDQNEILFDPMKLFSMEDATAFVPAARIPHYCTYVRKASITPTTIRFNSPTVETSNRVVRKYSHVQDRFLRVQFVEESELVRLGKTKYNNVKVWKRVERALSQGIRIGDRQYEFLAFGSSQLRQSSAYFFCPTDHLSCEDIRAWMGQFDHIKCVAKYAARLGQCFSTTRDIKGIWVPDIKYIDDIQRNGQCFTDGVGLISKFLSQLIMEEMTLDIFDKPTAFQFRMGGCKGVLAVWPQAQGMEVHIRKSQEKFKSNFQALEIVRCAARSTATLNRQTITILESLGVRKKIFMELLKEQISWYENATKDTSEAIKLLTKFVDENQSSLVLAELLKAGFKTDNIQESFTLNIFNLWLSWSFRLLKEKTRIHVPKSAFVLGCVDESGSLRGHSTETEGSSDQLNEKQLPQIFLQLTDPSHEGKTNTIQGKCIVGRNPSLHPGDIRVVQAVNNPKLRHLKDVIVFPSKGDRPVPAMLSGGDLDGDDFFIIWDDRLIPEEWNHKPMDYEAPSPRQLDRDVTVDDLREFFVNYMKNDNLGLIAVAHLAFADMYGPKSQICLRLAELHSQAVDYAKTGEPAEFGYKMQPERWPHFMEKKSTYRSKKALGALYDEVAKHTFQFRPEWGHSFDERILERYEFDKSTLTAAREIKAQYDSAIRRLMVQYHVETEYELYTGWVMSNTSISSNYKRQEDLGLEFDVVKQRFREQCCNVAGGSEAPQLDKFVAAMYKVTEEQVNKARNRGDDEPVSHQNEADPSEELKPNVPLISFPWIFHWVMIRLAMGDKYKPGESVLAAARRACLFNRHSHLKSQPKPVDIAAAETLSGVDTNEDMEHGVISDVQKIEETAGRQTTNMKENNPVQSSDAITTGDKILQQDEDDSNEDISYYAVSDNDWPRGYALDSGGKWVSRKTNLLRRRYWEE</sequence>
<evidence type="ECO:0000256" key="8">
    <source>
        <dbReference type="RuleBase" id="RU363098"/>
    </source>
</evidence>
<evidence type="ECO:0000256" key="3">
    <source>
        <dbReference type="ARBA" id="ARBA00022679"/>
    </source>
</evidence>
<evidence type="ECO:0000256" key="4">
    <source>
        <dbReference type="ARBA" id="ARBA00022695"/>
    </source>
</evidence>
<dbReference type="HOGENOM" id="CLU_001366_0_2_1"/>
<proteinExistence type="inferred from homology"/>
<dbReference type="EMBL" id="GL698472">
    <property type="protein sequence ID" value="EFY93089.1"/>
    <property type="molecule type" value="Genomic_DNA"/>
</dbReference>
<dbReference type="Pfam" id="PF05183">
    <property type="entry name" value="RdRP"/>
    <property type="match status" value="1"/>
</dbReference>
<evidence type="ECO:0000313" key="13">
    <source>
        <dbReference type="Proteomes" id="UP000002499"/>
    </source>
</evidence>
<dbReference type="InterPro" id="IPR058752">
    <property type="entry name" value="RDRP_C_head"/>
</dbReference>
<dbReference type="GO" id="GO:0030422">
    <property type="term" value="P:siRNA processing"/>
    <property type="evidence" value="ECO:0007669"/>
    <property type="project" value="TreeGrafter"/>
</dbReference>
<name>E9DTN4_METAQ</name>
<comment type="catalytic activity">
    <reaction evidence="7 8">
        <text>RNA(n) + a ribonucleoside 5'-triphosphate = RNA(n+1) + diphosphate</text>
        <dbReference type="Rhea" id="RHEA:21248"/>
        <dbReference type="Rhea" id="RHEA-COMP:14527"/>
        <dbReference type="Rhea" id="RHEA-COMP:17342"/>
        <dbReference type="ChEBI" id="CHEBI:33019"/>
        <dbReference type="ChEBI" id="CHEBI:61557"/>
        <dbReference type="ChEBI" id="CHEBI:140395"/>
        <dbReference type="EC" id="2.7.7.48"/>
    </reaction>
</comment>
<accession>E9DTN4</accession>
<dbReference type="OrthoDB" id="6513042at2759"/>
<dbReference type="InterPro" id="IPR007855">
    <property type="entry name" value="RDRP"/>
</dbReference>
<evidence type="ECO:0000256" key="1">
    <source>
        <dbReference type="ARBA" id="ARBA00005762"/>
    </source>
</evidence>
<dbReference type="Pfam" id="PF26253">
    <property type="entry name" value="RdRP_head"/>
    <property type="match status" value="1"/>
</dbReference>
<evidence type="ECO:0000259" key="10">
    <source>
        <dbReference type="Pfam" id="PF05183"/>
    </source>
</evidence>
<dbReference type="InterPro" id="IPR057596">
    <property type="entry name" value="RDRP_core"/>
</dbReference>
<dbReference type="SUPFAM" id="SSF54928">
    <property type="entry name" value="RNA-binding domain, RBD"/>
    <property type="match status" value="1"/>
</dbReference>
<dbReference type="OMA" id="DDYLVIW"/>
<dbReference type="InParanoid" id="E9DTN4"/>
<evidence type="ECO:0000256" key="5">
    <source>
        <dbReference type="ARBA" id="ARBA00022884"/>
    </source>
</evidence>
<evidence type="ECO:0000259" key="11">
    <source>
        <dbReference type="Pfam" id="PF26253"/>
    </source>
</evidence>
<keyword evidence="3 8" id="KW-0808">Transferase</keyword>
<feature type="compositionally biased region" description="Basic and acidic residues" evidence="9">
    <location>
        <begin position="1111"/>
        <end position="1123"/>
    </location>
</feature>
<evidence type="ECO:0000256" key="7">
    <source>
        <dbReference type="ARBA" id="ARBA00048744"/>
    </source>
</evidence>
<gene>
    <name evidence="12" type="ORF">MAC_00872</name>
</gene>
<keyword evidence="4 8" id="KW-0548">Nucleotidyltransferase</keyword>
<dbReference type="STRING" id="655827.E9DTN4"/>
<evidence type="ECO:0000256" key="9">
    <source>
        <dbReference type="SAM" id="MobiDB-lite"/>
    </source>
</evidence>
<dbReference type="Proteomes" id="UP000002499">
    <property type="component" value="Unassembled WGS sequence"/>
</dbReference>